<dbReference type="GO" id="GO:0019706">
    <property type="term" value="F:protein-cysteine S-palmitoyltransferase activity"/>
    <property type="evidence" value="ECO:0007669"/>
    <property type="project" value="UniProtKB-EC"/>
</dbReference>
<feature type="transmembrane region" description="Helical" evidence="11">
    <location>
        <begin position="13"/>
        <end position="36"/>
    </location>
</feature>
<gene>
    <name evidence="13" type="ORF">GPU96_04g06420</name>
</gene>
<dbReference type="PANTHER" id="PTHR22883:SF23">
    <property type="entry name" value="PALMITOYLTRANSFERASE ZDHHC6"/>
    <property type="match status" value="1"/>
</dbReference>
<comment type="subcellular location">
    <subcellularLocation>
        <location evidence="1">Membrane</location>
        <topology evidence="1">Multi-pass membrane protein</topology>
    </subcellularLocation>
</comment>
<evidence type="ECO:0000259" key="12">
    <source>
        <dbReference type="Pfam" id="PF01529"/>
    </source>
</evidence>
<keyword evidence="4 11" id="KW-1133">Transmembrane helix</keyword>
<evidence type="ECO:0000256" key="9">
    <source>
        <dbReference type="ARBA" id="ARBA00038298"/>
    </source>
</evidence>
<evidence type="ECO:0000256" key="6">
    <source>
        <dbReference type="ARBA" id="ARBA00023139"/>
    </source>
</evidence>
<evidence type="ECO:0000256" key="5">
    <source>
        <dbReference type="ARBA" id="ARBA00023136"/>
    </source>
</evidence>
<comment type="similarity">
    <text evidence="9">Belongs to the DHHC palmitoyltransferase family. PFA5 subfamily.</text>
</comment>
<dbReference type="GO" id="GO:0016020">
    <property type="term" value="C:membrane"/>
    <property type="evidence" value="ECO:0007669"/>
    <property type="project" value="UniProtKB-SubCell"/>
</dbReference>
<dbReference type="InterPro" id="IPR039859">
    <property type="entry name" value="PFA4/ZDH16/20/ERF2-like"/>
</dbReference>
<evidence type="ECO:0000256" key="8">
    <source>
        <dbReference type="ARBA" id="ARBA00023315"/>
    </source>
</evidence>
<dbReference type="GO" id="GO:0006612">
    <property type="term" value="P:protein targeting to membrane"/>
    <property type="evidence" value="ECO:0007669"/>
    <property type="project" value="TreeGrafter"/>
</dbReference>
<reference evidence="13" key="1">
    <citation type="submission" date="2021-05" db="EMBL/GenBank/DDBJ databases">
        <title>Encephalitozoon hellem ATCC 50604 Complete Genome.</title>
        <authorList>
            <person name="Mascarenhas dos Santos A.C."/>
            <person name="Julian A.T."/>
            <person name="Pombert J.-F."/>
        </authorList>
    </citation>
    <scope>NUCLEOTIDE SEQUENCE</scope>
    <source>
        <strain evidence="13">ATCC 50604</strain>
    </source>
</reference>
<organism evidence="13 14">
    <name type="scientific">Encephalitozoon hellem</name>
    <name type="common">Microsporidian parasite</name>
    <dbReference type="NCBI Taxonomy" id="27973"/>
    <lineage>
        <taxon>Eukaryota</taxon>
        <taxon>Fungi</taxon>
        <taxon>Fungi incertae sedis</taxon>
        <taxon>Microsporidia</taxon>
        <taxon>Unikaryonidae</taxon>
        <taxon>Encephalitozoon</taxon>
    </lineage>
</organism>
<comment type="catalytic activity">
    <reaction evidence="10 11">
        <text>L-cysteinyl-[protein] + hexadecanoyl-CoA = S-hexadecanoyl-L-cysteinyl-[protein] + CoA</text>
        <dbReference type="Rhea" id="RHEA:36683"/>
        <dbReference type="Rhea" id="RHEA-COMP:10131"/>
        <dbReference type="Rhea" id="RHEA-COMP:11032"/>
        <dbReference type="ChEBI" id="CHEBI:29950"/>
        <dbReference type="ChEBI" id="CHEBI:57287"/>
        <dbReference type="ChEBI" id="CHEBI:57379"/>
        <dbReference type="ChEBI" id="CHEBI:74151"/>
        <dbReference type="EC" id="2.3.1.225"/>
    </reaction>
</comment>
<evidence type="ECO:0000313" key="13">
    <source>
        <dbReference type="EMBL" id="UTX42912.1"/>
    </source>
</evidence>
<proteinExistence type="inferred from homology"/>
<keyword evidence="7" id="KW-0449">Lipoprotein</keyword>
<evidence type="ECO:0000256" key="4">
    <source>
        <dbReference type="ARBA" id="ARBA00022989"/>
    </source>
</evidence>
<name>A0A9Q9C5J3_ENCHE</name>
<evidence type="ECO:0000256" key="10">
    <source>
        <dbReference type="ARBA" id="ARBA00048048"/>
    </source>
</evidence>
<evidence type="ECO:0000256" key="2">
    <source>
        <dbReference type="ARBA" id="ARBA00022679"/>
    </source>
</evidence>
<dbReference type="PROSITE" id="PS50216">
    <property type="entry name" value="DHHC"/>
    <property type="match status" value="1"/>
</dbReference>
<dbReference type="PANTHER" id="PTHR22883">
    <property type="entry name" value="ZINC FINGER DHHC DOMAIN CONTAINING PROTEIN"/>
    <property type="match status" value="1"/>
</dbReference>
<feature type="transmembrane region" description="Helical" evidence="11">
    <location>
        <begin position="155"/>
        <end position="180"/>
    </location>
</feature>
<protein>
    <recommendedName>
        <fullName evidence="11">Palmitoyltransferase</fullName>
        <ecNumber evidence="11">2.3.1.225</ecNumber>
    </recommendedName>
</protein>
<dbReference type="AlphaFoldDB" id="A0A9Q9C5J3"/>
<accession>A0A9Q9C5J3</accession>
<comment type="domain">
    <text evidence="11">The DHHC domain is required for palmitoyltransferase activity.</text>
</comment>
<dbReference type="GO" id="GO:0005783">
    <property type="term" value="C:endoplasmic reticulum"/>
    <property type="evidence" value="ECO:0007669"/>
    <property type="project" value="TreeGrafter"/>
</dbReference>
<keyword evidence="3 11" id="KW-0812">Transmembrane</keyword>
<keyword evidence="5 11" id="KW-0472">Membrane</keyword>
<evidence type="ECO:0000256" key="7">
    <source>
        <dbReference type="ARBA" id="ARBA00023288"/>
    </source>
</evidence>
<feature type="domain" description="Palmitoyltransferase DHHC" evidence="12">
    <location>
        <begin position="109"/>
        <end position="228"/>
    </location>
</feature>
<dbReference type="EMBL" id="CP075150">
    <property type="protein sequence ID" value="UTX42912.1"/>
    <property type="molecule type" value="Genomic_DNA"/>
</dbReference>
<evidence type="ECO:0000256" key="3">
    <source>
        <dbReference type="ARBA" id="ARBA00022692"/>
    </source>
</evidence>
<dbReference type="EC" id="2.3.1.225" evidence="11"/>
<feature type="transmembrane region" description="Helical" evidence="11">
    <location>
        <begin position="43"/>
        <end position="65"/>
    </location>
</feature>
<evidence type="ECO:0000256" key="11">
    <source>
        <dbReference type="RuleBase" id="RU079119"/>
    </source>
</evidence>
<keyword evidence="2 11" id="KW-0808">Transferase</keyword>
<evidence type="ECO:0000313" key="14">
    <source>
        <dbReference type="Proteomes" id="UP001059546"/>
    </source>
</evidence>
<dbReference type="Pfam" id="PF01529">
    <property type="entry name" value="DHHC"/>
    <property type="match status" value="1"/>
</dbReference>
<sequence>MAWKEFWSEAFRVAVFIIYPALELYIYFVFVGLLCLEDTEFDSWTVFVVFVAYHVIVTYKAMFYMKLFINEGVSTLEIFPDVPQEGYDLKMKGMNKFVEEEVMKQSVTKIKLCSKCKTYKPPRAHHCGTCKRCYLRYDHHCALLNTCIGFHNYKFFYQFMVVNLISVIFFIMTISIYMIVRSPKTEVHRVNYIVSISLLGIEFIFNLSLLIFHTWLIGLNETTIEHYALNDYINGDHSFSHIFQEGPMTTLTDITDRRVLNPYNLSLKQNWKQVFGSNPIDWVAPSYSTPGNGISFPKNYDEYELL</sequence>
<dbReference type="InterPro" id="IPR001594">
    <property type="entry name" value="Palmitoyltrfase_DHHC"/>
</dbReference>
<feature type="transmembrane region" description="Helical" evidence="11">
    <location>
        <begin position="192"/>
        <end position="216"/>
    </location>
</feature>
<dbReference type="Proteomes" id="UP001059546">
    <property type="component" value="Chromosome IV"/>
</dbReference>
<dbReference type="GO" id="GO:0005794">
    <property type="term" value="C:Golgi apparatus"/>
    <property type="evidence" value="ECO:0007669"/>
    <property type="project" value="TreeGrafter"/>
</dbReference>
<keyword evidence="6" id="KW-0564">Palmitate</keyword>
<keyword evidence="8 11" id="KW-0012">Acyltransferase</keyword>
<evidence type="ECO:0000256" key="1">
    <source>
        <dbReference type="ARBA" id="ARBA00004141"/>
    </source>
</evidence>